<dbReference type="EMBL" id="KV722459">
    <property type="protein sequence ID" value="OCH88211.1"/>
    <property type="molecule type" value="Genomic_DNA"/>
</dbReference>
<feature type="transmembrane region" description="Helical" evidence="1">
    <location>
        <begin position="171"/>
        <end position="192"/>
    </location>
</feature>
<feature type="transmembrane region" description="Helical" evidence="1">
    <location>
        <begin position="46"/>
        <end position="72"/>
    </location>
</feature>
<evidence type="ECO:0000313" key="2">
    <source>
        <dbReference type="EMBL" id="OCH88211.1"/>
    </source>
</evidence>
<gene>
    <name evidence="2" type="ORF">OBBRIDRAFT_836797</name>
</gene>
<keyword evidence="3" id="KW-1185">Reference proteome</keyword>
<organism evidence="2 3">
    <name type="scientific">Obba rivulosa</name>
    <dbReference type="NCBI Taxonomy" id="1052685"/>
    <lineage>
        <taxon>Eukaryota</taxon>
        <taxon>Fungi</taxon>
        <taxon>Dikarya</taxon>
        <taxon>Basidiomycota</taxon>
        <taxon>Agaricomycotina</taxon>
        <taxon>Agaricomycetes</taxon>
        <taxon>Polyporales</taxon>
        <taxon>Gelatoporiaceae</taxon>
        <taxon>Obba</taxon>
    </lineage>
</organism>
<name>A0A8E2DIP8_9APHY</name>
<proteinExistence type="predicted"/>
<feature type="non-terminal residue" evidence="2">
    <location>
        <position position="1"/>
    </location>
</feature>
<accession>A0A8E2DIP8</accession>
<evidence type="ECO:0000256" key="1">
    <source>
        <dbReference type="SAM" id="Phobius"/>
    </source>
</evidence>
<dbReference type="Proteomes" id="UP000250043">
    <property type="component" value="Unassembled WGS sequence"/>
</dbReference>
<keyword evidence="1" id="KW-1133">Transmembrane helix</keyword>
<dbReference type="AlphaFoldDB" id="A0A8E2DIP8"/>
<feature type="transmembrane region" description="Helical" evidence="1">
    <location>
        <begin position="140"/>
        <end position="159"/>
    </location>
</feature>
<protein>
    <submittedName>
        <fullName evidence="2">Uncharacterized protein</fullName>
    </submittedName>
</protein>
<keyword evidence="1" id="KW-0812">Transmembrane</keyword>
<keyword evidence="1" id="KW-0472">Membrane</keyword>
<reference evidence="2 3" key="1">
    <citation type="submission" date="2016-07" db="EMBL/GenBank/DDBJ databases">
        <title>Draft genome of the white-rot fungus Obba rivulosa 3A-2.</title>
        <authorList>
            <consortium name="DOE Joint Genome Institute"/>
            <person name="Miettinen O."/>
            <person name="Riley R."/>
            <person name="Acob R."/>
            <person name="Barry K."/>
            <person name="Cullen D."/>
            <person name="De Vries R."/>
            <person name="Hainaut M."/>
            <person name="Hatakka A."/>
            <person name="Henrissat B."/>
            <person name="Hilden K."/>
            <person name="Kuo R."/>
            <person name="Labutti K."/>
            <person name="Lipzen A."/>
            <person name="Makela M.R."/>
            <person name="Sandor L."/>
            <person name="Spatafora J.W."/>
            <person name="Grigoriev I.V."/>
            <person name="Hibbett D.S."/>
        </authorList>
    </citation>
    <scope>NUCLEOTIDE SEQUENCE [LARGE SCALE GENOMIC DNA]</scope>
    <source>
        <strain evidence="2 3">3A-2</strain>
    </source>
</reference>
<sequence>MSFVLELVALQHFKDTLGNIDAYFQIWRWALYHAFLELAKLPPSEWAGFFTGLHSNYIVLFIVLRLIAELYITLTVGFTRRNPIVPLFDLVFVWLLYKGLSPLPDGAFYHGLEGVFYLGDPGDRINPFSSLSKPQLLERLAFYSYVAFPFGPGLWVILNELPHLLRAGARTLYRLVIVPVQPMLVTPLFYVAEWLFALCHDGNTHTHIYLLAHNICINPRRNDCCALEELEAALSLVTDQARRIEKLQTSLASKDAEKYVLQRRLAALVTDHAIETRTLQTTLARKGAEILVLERQLAETHAAIKERDAIIEDRDATIQDMTFVSDSNQVKLVGNQERIEDTAAQIRSSEAENARLKVDAVEKTDTVGGNADK</sequence>
<evidence type="ECO:0000313" key="3">
    <source>
        <dbReference type="Proteomes" id="UP000250043"/>
    </source>
</evidence>